<sequence length="99" mass="11478">MRNRRHVAMTSTSRRTSDVDLTFSDKHEIGTDFPRARTPEREVSLILIDKLAILAGENAERGERRKDWRQGSRPQDKGIIAFIEPRSNKRADIRRYCGP</sequence>
<evidence type="ECO:0000313" key="1">
    <source>
        <dbReference type="EMBL" id="CAA9993118.1"/>
    </source>
</evidence>
<gene>
    <name evidence="1" type="ORF">NTEN_LOCUS105</name>
</gene>
<dbReference type="EMBL" id="CADCXU010000175">
    <property type="protein sequence ID" value="CAA9993118.1"/>
    <property type="molecule type" value="Genomic_DNA"/>
</dbReference>
<dbReference type="Proteomes" id="UP000479000">
    <property type="component" value="Unassembled WGS sequence"/>
</dbReference>
<organism evidence="1 2">
    <name type="scientific">Nesidiocoris tenuis</name>
    <dbReference type="NCBI Taxonomy" id="355587"/>
    <lineage>
        <taxon>Eukaryota</taxon>
        <taxon>Metazoa</taxon>
        <taxon>Ecdysozoa</taxon>
        <taxon>Arthropoda</taxon>
        <taxon>Hexapoda</taxon>
        <taxon>Insecta</taxon>
        <taxon>Pterygota</taxon>
        <taxon>Neoptera</taxon>
        <taxon>Paraneoptera</taxon>
        <taxon>Hemiptera</taxon>
        <taxon>Heteroptera</taxon>
        <taxon>Panheteroptera</taxon>
        <taxon>Cimicomorpha</taxon>
        <taxon>Miridae</taxon>
        <taxon>Dicyphina</taxon>
        <taxon>Nesidiocoris</taxon>
    </lineage>
</organism>
<proteinExistence type="predicted"/>
<accession>A0A6H5FTQ6</accession>
<dbReference type="AlphaFoldDB" id="A0A6H5FTQ6"/>
<name>A0A6H5FTQ6_9HEMI</name>
<keyword evidence="2" id="KW-1185">Reference proteome</keyword>
<reference evidence="1 2" key="1">
    <citation type="submission" date="2020-02" db="EMBL/GenBank/DDBJ databases">
        <authorList>
            <person name="Ferguson B K."/>
        </authorList>
    </citation>
    <scope>NUCLEOTIDE SEQUENCE [LARGE SCALE GENOMIC DNA]</scope>
</reference>
<protein>
    <submittedName>
        <fullName evidence="1">Uncharacterized protein</fullName>
    </submittedName>
</protein>
<evidence type="ECO:0000313" key="2">
    <source>
        <dbReference type="Proteomes" id="UP000479000"/>
    </source>
</evidence>